<dbReference type="Proteomes" id="UP001062846">
    <property type="component" value="Chromosome 4"/>
</dbReference>
<comment type="caution">
    <text evidence="1">The sequence shown here is derived from an EMBL/GenBank/DDBJ whole genome shotgun (WGS) entry which is preliminary data.</text>
</comment>
<protein>
    <submittedName>
        <fullName evidence="1">Uncharacterized protein</fullName>
    </submittedName>
</protein>
<dbReference type="EMBL" id="CM046391">
    <property type="protein sequence ID" value="KAI8561516.1"/>
    <property type="molecule type" value="Genomic_DNA"/>
</dbReference>
<name>A0ACC0P8N7_RHOML</name>
<reference evidence="1" key="1">
    <citation type="submission" date="2022-02" db="EMBL/GenBank/DDBJ databases">
        <title>Plant Genome Project.</title>
        <authorList>
            <person name="Zhang R.-G."/>
        </authorList>
    </citation>
    <scope>NUCLEOTIDE SEQUENCE</scope>
    <source>
        <strain evidence="1">AT1</strain>
    </source>
</reference>
<evidence type="ECO:0000313" key="1">
    <source>
        <dbReference type="EMBL" id="KAI8561516.1"/>
    </source>
</evidence>
<gene>
    <name evidence="1" type="ORF">RHMOL_Rhmol04G0346200</name>
</gene>
<organism evidence="1 2">
    <name type="scientific">Rhododendron molle</name>
    <name type="common">Chinese azalea</name>
    <name type="synonym">Azalea mollis</name>
    <dbReference type="NCBI Taxonomy" id="49168"/>
    <lineage>
        <taxon>Eukaryota</taxon>
        <taxon>Viridiplantae</taxon>
        <taxon>Streptophyta</taxon>
        <taxon>Embryophyta</taxon>
        <taxon>Tracheophyta</taxon>
        <taxon>Spermatophyta</taxon>
        <taxon>Magnoliopsida</taxon>
        <taxon>eudicotyledons</taxon>
        <taxon>Gunneridae</taxon>
        <taxon>Pentapetalae</taxon>
        <taxon>asterids</taxon>
        <taxon>Ericales</taxon>
        <taxon>Ericaceae</taxon>
        <taxon>Ericoideae</taxon>
        <taxon>Rhodoreae</taxon>
        <taxon>Rhododendron</taxon>
    </lineage>
</organism>
<evidence type="ECO:0000313" key="2">
    <source>
        <dbReference type="Proteomes" id="UP001062846"/>
    </source>
</evidence>
<accession>A0ACC0P8N7</accession>
<sequence length="426" mass="46676">MTRRIGTKNCTDVRSELLFALETEEGIMGNQDYISKLPDECLAYVFKFLRSSDRKNASLVSKQMLKVEGQSRRRLTLSAAQSDLLPSLLSRFDAVTELVIRCHRSSIIDADDMLILIGQHGGHNSIKELVLIGVNVSCIGLESVARNFPKLERMTLCGRSKTRIGDAEISFVASNCVGLKKLCIKECPVTDQGIKAFALGCPNLGEIKVKKCKGVTSEVVHWLLARRGSLVVNLDVGEIGAGGLELDSEIDGGDGGGGRGIQENGVDIPPKALSRQVSDGWPPVFRSRFWDFRDLMMDMLLPTPSNGWEILFARRSANGVANSSAKHAQNDAIFNSAPLNPELSMRRALQAFHEFLEIKVSSPVRLDNPIIEDVISHWRAPDQGCFKLNCDVVTGKDGDDAKIAVTVRDGREIKAAGWSGEKTKNL</sequence>
<proteinExistence type="predicted"/>
<keyword evidence="2" id="KW-1185">Reference proteome</keyword>